<dbReference type="Proteomes" id="UP000076798">
    <property type="component" value="Unassembled WGS sequence"/>
</dbReference>
<evidence type="ECO:0000256" key="2">
    <source>
        <dbReference type="ARBA" id="ARBA00022741"/>
    </source>
</evidence>
<keyword evidence="2" id="KW-0547">Nucleotide-binding</keyword>
<evidence type="ECO:0000256" key="3">
    <source>
        <dbReference type="ARBA" id="ARBA00023134"/>
    </source>
</evidence>
<proteinExistence type="predicted"/>
<dbReference type="GO" id="GO:0003924">
    <property type="term" value="F:GTPase activity"/>
    <property type="evidence" value="ECO:0007669"/>
    <property type="project" value="InterPro"/>
</dbReference>
<dbReference type="FunFam" id="3.40.50.300:FF:001447">
    <property type="entry name" value="Ras-related protein Rab-1B"/>
    <property type="match status" value="1"/>
</dbReference>
<protein>
    <recommendedName>
        <fullName evidence="6">Ras protein</fullName>
    </recommendedName>
</protein>
<evidence type="ECO:0008006" key="6">
    <source>
        <dbReference type="Google" id="ProtNLM"/>
    </source>
</evidence>
<dbReference type="PROSITE" id="PS51421">
    <property type="entry name" value="RAS"/>
    <property type="match status" value="1"/>
</dbReference>
<accession>A0A165YMY3</accession>
<evidence type="ECO:0000313" key="4">
    <source>
        <dbReference type="EMBL" id="KZT33420.1"/>
    </source>
</evidence>
<dbReference type="OrthoDB" id="5976022at2759"/>
<dbReference type="EMBL" id="KV428243">
    <property type="protein sequence ID" value="KZT33420.1"/>
    <property type="molecule type" value="Genomic_DNA"/>
</dbReference>
<dbReference type="Gene3D" id="3.40.50.300">
    <property type="entry name" value="P-loop containing nucleotide triphosphate hydrolases"/>
    <property type="match status" value="1"/>
</dbReference>
<dbReference type="GO" id="GO:0007165">
    <property type="term" value="P:signal transduction"/>
    <property type="evidence" value="ECO:0007669"/>
    <property type="project" value="InterPro"/>
</dbReference>
<dbReference type="GO" id="GO:0005525">
    <property type="term" value="F:GTP binding"/>
    <property type="evidence" value="ECO:0007669"/>
    <property type="project" value="UniProtKB-KW"/>
</dbReference>
<reference evidence="4 5" key="1">
    <citation type="journal article" date="2016" name="Mol. Biol. Evol.">
        <title>Comparative Genomics of Early-Diverging Mushroom-Forming Fungi Provides Insights into the Origins of Lignocellulose Decay Capabilities.</title>
        <authorList>
            <person name="Nagy L.G."/>
            <person name="Riley R."/>
            <person name="Tritt A."/>
            <person name="Adam C."/>
            <person name="Daum C."/>
            <person name="Floudas D."/>
            <person name="Sun H."/>
            <person name="Yadav J.S."/>
            <person name="Pangilinan J."/>
            <person name="Larsson K.H."/>
            <person name="Matsuura K."/>
            <person name="Barry K."/>
            <person name="Labutti K."/>
            <person name="Kuo R."/>
            <person name="Ohm R.A."/>
            <person name="Bhattacharya S.S."/>
            <person name="Shirouzu T."/>
            <person name="Yoshinaga Y."/>
            <person name="Martin F.M."/>
            <person name="Grigoriev I.V."/>
            <person name="Hibbett D.S."/>
        </authorList>
    </citation>
    <scope>NUCLEOTIDE SEQUENCE [LARGE SCALE GENOMIC DNA]</scope>
    <source>
        <strain evidence="4 5">HHB10207 ss-3</strain>
    </source>
</reference>
<organism evidence="4 5">
    <name type="scientific">Sistotremastrum suecicum HHB10207 ss-3</name>
    <dbReference type="NCBI Taxonomy" id="1314776"/>
    <lineage>
        <taxon>Eukaryota</taxon>
        <taxon>Fungi</taxon>
        <taxon>Dikarya</taxon>
        <taxon>Basidiomycota</taxon>
        <taxon>Agaricomycotina</taxon>
        <taxon>Agaricomycetes</taxon>
        <taxon>Sistotremastrales</taxon>
        <taxon>Sistotremastraceae</taxon>
        <taxon>Sistotremastrum</taxon>
    </lineage>
</organism>
<gene>
    <name evidence="4" type="ORF">SISSUDRAFT_1072360</name>
</gene>
<dbReference type="SUPFAM" id="SSF52540">
    <property type="entry name" value="P-loop containing nucleoside triphosphate hydrolases"/>
    <property type="match status" value="1"/>
</dbReference>
<dbReference type="GO" id="GO:0005886">
    <property type="term" value="C:plasma membrane"/>
    <property type="evidence" value="ECO:0007669"/>
    <property type="project" value="UniProtKB-SubCell"/>
</dbReference>
<dbReference type="SMART" id="SM00174">
    <property type="entry name" value="RHO"/>
    <property type="match status" value="1"/>
</dbReference>
<dbReference type="SMART" id="SM00173">
    <property type="entry name" value="RAS"/>
    <property type="match status" value="1"/>
</dbReference>
<dbReference type="NCBIfam" id="TIGR00231">
    <property type="entry name" value="small_GTP"/>
    <property type="match status" value="1"/>
</dbReference>
<name>A0A165YMY3_9AGAM</name>
<dbReference type="InterPro" id="IPR005225">
    <property type="entry name" value="Small_GTP-bd"/>
</dbReference>
<dbReference type="STRING" id="1314776.A0A165YMY3"/>
<dbReference type="PANTHER" id="PTHR24070">
    <property type="entry name" value="RAS, DI-RAS, AND RHEB FAMILY MEMBERS OF SMALL GTPASE SUPERFAMILY"/>
    <property type="match status" value="1"/>
</dbReference>
<dbReference type="InterPro" id="IPR020849">
    <property type="entry name" value="Small_GTPase_Ras-type"/>
</dbReference>
<evidence type="ECO:0000256" key="1">
    <source>
        <dbReference type="ARBA" id="ARBA00004342"/>
    </source>
</evidence>
<dbReference type="AlphaFoldDB" id="A0A165YMY3"/>
<dbReference type="PRINTS" id="PR00449">
    <property type="entry name" value="RASTRNSFRMNG"/>
</dbReference>
<dbReference type="Pfam" id="PF00071">
    <property type="entry name" value="Ras"/>
    <property type="match status" value="1"/>
</dbReference>
<keyword evidence="5" id="KW-1185">Reference proteome</keyword>
<comment type="subcellular location">
    <subcellularLocation>
        <location evidence="1">Cell membrane</location>
        <topology evidence="1">Lipid-anchor</topology>
        <orientation evidence="1">Cytoplasmic side</orientation>
    </subcellularLocation>
</comment>
<dbReference type="InterPro" id="IPR027417">
    <property type="entry name" value="P-loop_NTPase"/>
</dbReference>
<dbReference type="InterPro" id="IPR001806">
    <property type="entry name" value="Small_GTPase"/>
</dbReference>
<keyword evidence="3" id="KW-0342">GTP-binding</keyword>
<sequence>MDRRCITILGEGGVGKTALAVKFTQRNFGYDPSIEDTYLRSDLVDDRHCLIELVDTAGQEEYASLQSEWIRQSHACILVYSMTSRESFVGIELFQQAVVRHGGRILMLVGNKSDLVTERQVTWEDGKDLADHYQCSFIETSAKAGINVDTLFHRVVRELRALQTEH</sequence>
<dbReference type="PROSITE" id="PS51419">
    <property type="entry name" value="RAB"/>
    <property type="match status" value="1"/>
</dbReference>
<dbReference type="SMART" id="SM00175">
    <property type="entry name" value="RAB"/>
    <property type="match status" value="1"/>
</dbReference>
<evidence type="ECO:0000313" key="5">
    <source>
        <dbReference type="Proteomes" id="UP000076798"/>
    </source>
</evidence>